<dbReference type="CDD" id="cd00198">
    <property type="entry name" value="vWFA"/>
    <property type="match status" value="1"/>
</dbReference>
<evidence type="ECO:0000313" key="2">
    <source>
        <dbReference type="EMBL" id="HHS62594.1"/>
    </source>
</evidence>
<dbReference type="SUPFAM" id="SSF53300">
    <property type="entry name" value="vWA-like"/>
    <property type="match status" value="1"/>
</dbReference>
<dbReference type="InterPro" id="IPR036465">
    <property type="entry name" value="vWFA_dom_sf"/>
</dbReference>
<dbReference type="EMBL" id="DTHJ01000065">
    <property type="protein sequence ID" value="HHS62594.1"/>
    <property type="molecule type" value="Genomic_DNA"/>
</dbReference>
<reference evidence="2" key="1">
    <citation type="journal article" date="2020" name="mSystems">
        <title>Genome- and Community-Level Interaction Insights into Carbon Utilization and Element Cycling Functions of Hydrothermarchaeota in Hydrothermal Sediment.</title>
        <authorList>
            <person name="Zhou Z."/>
            <person name="Liu Y."/>
            <person name="Xu W."/>
            <person name="Pan J."/>
            <person name="Luo Z.H."/>
            <person name="Li M."/>
        </authorList>
    </citation>
    <scope>NUCLEOTIDE SEQUENCE [LARGE SCALE GENOMIC DNA]</scope>
    <source>
        <strain evidence="2">SpSt-783</strain>
    </source>
</reference>
<organism evidence="2">
    <name type="scientific">candidate division WOR-3 bacterium</name>
    <dbReference type="NCBI Taxonomy" id="2052148"/>
    <lineage>
        <taxon>Bacteria</taxon>
        <taxon>Bacteria division WOR-3</taxon>
    </lineage>
</organism>
<dbReference type="Gene3D" id="3.40.50.410">
    <property type="entry name" value="von Willebrand factor, type A domain"/>
    <property type="match status" value="1"/>
</dbReference>
<feature type="domain" description="DUF58" evidence="1">
    <location>
        <begin position="48"/>
        <end position="255"/>
    </location>
</feature>
<name>A0A7C6AFB7_UNCW3</name>
<evidence type="ECO:0000259" key="1">
    <source>
        <dbReference type="Pfam" id="PF01882"/>
    </source>
</evidence>
<comment type="caution">
    <text evidence="2">The sequence shown here is derived from an EMBL/GenBank/DDBJ whole genome shotgun (WGS) entry which is preliminary data.</text>
</comment>
<dbReference type="Pfam" id="PF01882">
    <property type="entry name" value="DUF58"/>
    <property type="match status" value="1"/>
</dbReference>
<dbReference type="AlphaFoldDB" id="A0A7C6AFB7"/>
<dbReference type="PANTHER" id="PTHR33608:SF7">
    <property type="entry name" value="DUF58 DOMAIN-CONTAINING PROTEIN"/>
    <property type="match status" value="1"/>
</dbReference>
<dbReference type="PANTHER" id="PTHR33608">
    <property type="entry name" value="BLL2464 PROTEIN"/>
    <property type="match status" value="1"/>
</dbReference>
<gene>
    <name evidence="2" type="ORF">ENV70_03115</name>
</gene>
<accession>A0A7C6AFB7</accession>
<proteinExistence type="predicted"/>
<protein>
    <submittedName>
        <fullName evidence="2">DUF58 domain-containing protein</fullName>
    </submittedName>
</protein>
<sequence length="296" mass="34718">MKDKARYLDPEVLARLSNLELKARLVVEGFLTGLHHSPYKGFSQEFTDYRPYISGDEIKRIDWKVYARRDRFYIKEYQEETNLRGYILLDKSGSMGYGKKITKLDYGKFLSACLAYLLFKQHDGIGIITFDTRINEFIPPSAKKINFTRILDAIDRVTPGNETSLANVLFDLGQKIKRRGLVILISDLFDKPAEVIRSLKSFRARKHEIIVFQTIDPDEFTFPFTETALFQDMETDEYLVIEPKAIKNSYQKKFRAFLDYYQKGMLESRIDYELINTTQNYDRALITYLQKRAKLL</sequence>
<dbReference type="InterPro" id="IPR002881">
    <property type="entry name" value="DUF58"/>
</dbReference>